<dbReference type="EMBL" id="CAVLEF010000002">
    <property type="protein sequence ID" value="CAK1540898.1"/>
    <property type="molecule type" value="Genomic_DNA"/>
</dbReference>
<proteinExistence type="predicted"/>
<comment type="caution">
    <text evidence="1">The sequence shown here is derived from an EMBL/GenBank/DDBJ whole genome shotgun (WGS) entry which is preliminary data.</text>
</comment>
<evidence type="ECO:0000313" key="1">
    <source>
        <dbReference type="EMBL" id="CAK1540898.1"/>
    </source>
</evidence>
<organism evidence="1 2">
    <name type="scientific">Leptosia nina</name>
    <dbReference type="NCBI Taxonomy" id="320188"/>
    <lineage>
        <taxon>Eukaryota</taxon>
        <taxon>Metazoa</taxon>
        <taxon>Ecdysozoa</taxon>
        <taxon>Arthropoda</taxon>
        <taxon>Hexapoda</taxon>
        <taxon>Insecta</taxon>
        <taxon>Pterygota</taxon>
        <taxon>Neoptera</taxon>
        <taxon>Endopterygota</taxon>
        <taxon>Lepidoptera</taxon>
        <taxon>Glossata</taxon>
        <taxon>Ditrysia</taxon>
        <taxon>Papilionoidea</taxon>
        <taxon>Pieridae</taxon>
        <taxon>Pierinae</taxon>
        <taxon>Leptosia</taxon>
    </lineage>
</organism>
<protein>
    <submittedName>
        <fullName evidence="1">Uncharacterized protein</fullName>
    </submittedName>
</protein>
<reference evidence="1 2" key="1">
    <citation type="submission" date="2023-11" db="EMBL/GenBank/DDBJ databases">
        <authorList>
            <person name="Okamura Y."/>
        </authorList>
    </citation>
    <scope>NUCLEOTIDE SEQUENCE [LARGE SCALE GENOMIC DNA]</scope>
</reference>
<keyword evidence="2" id="KW-1185">Reference proteome</keyword>
<gene>
    <name evidence="1" type="ORF">LNINA_LOCUS918</name>
</gene>
<accession>A0AAV1IX52</accession>
<evidence type="ECO:0000313" key="2">
    <source>
        <dbReference type="Proteomes" id="UP001497472"/>
    </source>
</evidence>
<dbReference type="Proteomes" id="UP001497472">
    <property type="component" value="Unassembled WGS sequence"/>
</dbReference>
<sequence length="186" mass="21028">MLIAAIASKILAQLNITFEKLPPKAQKMLQECARQQSDMNLDPISISLEQTRVMSESLEDEYEILKLKQLHTTLQVNIDRNKKFIDDLRKELAASRHSLGQQKPNPENIHESIRQLKQKLGAYEQSCEKAKTNFSSLNVSDAILPKSMTSLVTSLAVLSKEAAALKQEADDVLFMREAVDCMKMIR</sequence>
<dbReference type="AlphaFoldDB" id="A0AAV1IX52"/>
<name>A0AAV1IX52_9NEOP</name>